<comment type="catalytic activity">
    <reaction evidence="1 8">
        <text>Eliminative cleavage of (1-&gt;4)-alpha-D-galacturonan to give oligosaccharides with 4-deoxy-alpha-D-galact-4-enuronosyl groups at their non-reducing ends.</text>
        <dbReference type="EC" id="4.2.2.2"/>
    </reaction>
</comment>
<organism evidence="10 11">
    <name type="scientific">Cinchona calisaya</name>
    <dbReference type="NCBI Taxonomy" id="153742"/>
    <lineage>
        <taxon>Eukaryota</taxon>
        <taxon>Viridiplantae</taxon>
        <taxon>Streptophyta</taxon>
        <taxon>Embryophyta</taxon>
        <taxon>Tracheophyta</taxon>
        <taxon>Spermatophyta</taxon>
        <taxon>Magnoliopsida</taxon>
        <taxon>eudicotyledons</taxon>
        <taxon>Gunneridae</taxon>
        <taxon>Pentapetalae</taxon>
        <taxon>asterids</taxon>
        <taxon>lamiids</taxon>
        <taxon>Gentianales</taxon>
        <taxon>Rubiaceae</taxon>
        <taxon>Cinchonoideae</taxon>
        <taxon>Cinchoneae</taxon>
        <taxon>Cinchona</taxon>
    </lineage>
</organism>
<dbReference type="AlphaFoldDB" id="A0ABD3AA16"/>
<dbReference type="GO" id="GO:0046872">
    <property type="term" value="F:metal ion binding"/>
    <property type="evidence" value="ECO:0007669"/>
    <property type="project" value="UniProtKB-KW"/>
</dbReference>
<dbReference type="EC" id="4.2.2.2" evidence="3 8"/>
<dbReference type="SMART" id="SM00656">
    <property type="entry name" value="Amb_all"/>
    <property type="match status" value="1"/>
</dbReference>
<accession>A0ABD3AA16</accession>
<reference evidence="10 11" key="1">
    <citation type="submission" date="2024-11" db="EMBL/GenBank/DDBJ databases">
        <title>A near-complete genome assembly of Cinchona calisaya.</title>
        <authorList>
            <person name="Lian D.C."/>
            <person name="Zhao X.W."/>
            <person name="Wei L."/>
        </authorList>
    </citation>
    <scope>NUCLEOTIDE SEQUENCE [LARGE SCALE GENOMIC DNA]</scope>
    <source>
        <tissue evidence="10">Nenye</tissue>
    </source>
</reference>
<keyword evidence="5 8" id="KW-0732">Signal</keyword>
<dbReference type="PRINTS" id="PR00807">
    <property type="entry name" value="AMBALLERGEN"/>
</dbReference>
<feature type="domain" description="Pectate lyase" evidence="9">
    <location>
        <begin position="104"/>
        <end position="301"/>
    </location>
</feature>
<keyword evidence="6 8" id="KW-0106">Calcium</keyword>
<evidence type="ECO:0000256" key="2">
    <source>
        <dbReference type="ARBA" id="ARBA00005220"/>
    </source>
</evidence>
<dbReference type="PANTHER" id="PTHR31683:SF74">
    <property type="entry name" value="PECTATE LYASE"/>
    <property type="match status" value="1"/>
</dbReference>
<dbReference type="InterPro" id="IPR012334">
    <property type="entry name" value="Pectin_lyas_fold"/>
</dbReference>
<feature type="chain" id="PRO_5044533010" description="Pectate lyase" evidence="8">
    <location>
        <begin position="20"/>
        <end position="383"/>
    </location>
</feature>
<evidence type="ECO:0000256" key="8">
    <source>
        <dbReference type="RuleBase" id="RU361123"/>
    </source>
</evidence>
<keyword evidence="11" id="KW-1185">Reference proteome</keyword>
<dbReference type="InterPro" id="IPR018082">
    <property type="entry name" value="AmbAllergen"/>
</dbReference>
<protein>
    <recommendedName>
        <fullName evidence="3 8">Pectate lyase</fullName>
        <ecNumber evidence="3 8">4.2.2.2</ecNumber>
    </recommendedName>
</protein>
<evidence type="ECO:0000259" key="9">
    <source>
        <dbReference type="SMART" id="SM00656"/>
    </source>
</evidence>
<evidence type="ECO:0000313" key="10">
    <source>
        <dbReference type="EMBL" id="KAL3528646.1"/>
    </source>
</evidence>
<dbReference type="PANTHER" id="PTHR31683">
    <property type="entry name" value="PECTATE LYASE 18-RELATED"/>
    <property type="match status" value="1"/>
</dbReference>
<dbReference type="Proteomes" id="UP001630127">
    <property type="component" value="Unassembled WGS sequence"/>
</dbReference>
<evidence type="ECO:0000256" key="5">
    <source>
        <dbReference type="ARBA" id="ARBA00022729"/>
    </source>
</evidence>
<name>A0ABD3AA16_9GENT</name>
<dbReference type="InterPro" id="IPR045032">
    <property type="entry name" value="PEL"/>
</dbReference>
<evidence type="ECO:0000256" key="3">
    <source>
        <dbReference type="ARBA" id="ARBA00012272"/>
    </source>
</evidence>
<dbReference type="Gene3D" id="2.160.20.10">
    <property type="entry name" value="Single-stranded right-handed beta-helix, Pectin lyase-like"/>
    <property type="match status" value="1"/>
</dbReference>
<dbReference type="Pfam" id="PF00544">
    <property type="entry name" value="Pectate_lyase_4"/>
    <property type="match status" value="1"/>
</dbReference>
<dbReference type="InterPro" id="IPR011050">
    <property type="entry name" value="Pectin_lyase_fold/virulence"/>
</dbReference>
<dbReference type="EMBL" id="JBJUIK010000004">
    <property type="protein sequence ID" value="KAL3528646.1"/>
    <property type="molecule type" value="Genomic_DNA"/>
</dbReference>
<evidence type="ECO:0000256" key="1">
    <source>
        <dbReference type="ARBA" id="ARBA00000695"/>
    </source>
</evidence>
<keyword evidence="7 8" id="KW-0456">Lyase</keyword>
<comment type="cofactor">
    <cofactor evidence="8">
        <name>Ca(2+)</name>
        <dbReference type="ChEBI" id="CHEBI:29108"/>
    </cofactor>
    <text evidence="8">Binds 1 Ca(2+) ion. Required for its activity.</text>
</comment>
<dbReference type="SUPFAM" id="SSF51126">
    <property type="entry name" value="Pectin lyase-like"/>
    <property type="match status" value="1"/>
</dbReference>
<feature type="signal peptide" evidence="8">
    <location>
        <begin position="1"/>
        <end position="19"/>
    </location>
</feature>
<dbReference type="GO" id="GO:0030570">
    <property type="term" value="F:pectate lyase activity"/>
    <property type="evidence" value="ECO:0007669"/>
    <property type="project" value="UniProtKB-EC"/>
</dbReference>
<comment type="caution">
    <text evidence="10">The sequence shown here is derived from an EMBL/GenBank/DDBJ whole genome shotgun (WGS) entry which is preliminary data.</text>
</comment>
<evidence type="ECO:0000256" key="7">
    <source>
        <dbReference type="ARBA" id="ARBA00023239"/>
    </source>
</evidence>
<evidence type="ECO:0000256" key="6">
    <source>
        <dbReference type="ARBA" id="ARBA00022837"/>
    </source>
</evidence>
<evidence type="ECO:0000313" key="11">
    <source>
        <dbReference type="Proteomes" id="UP001630127"/>
    </source>
</evidence>
<dbReference type="InterPro" id="IPR002022">
    <property type="entry name" value="Pec_lyase"/>
</dbReference>
<comment type="pathway">
    <text evidence="2 8">Glycan metabolism; pectin degradation; 2-dehydro-3-deoxy-D-gluconate from pectin: step 2/5.</text>
</comment>
<sequence length="383" mass="42701">MTPWCTLWGLMATISIITSSTCVYAKMNVIDECWRKNPNWRSHRHELAKCSVGYTGNMMNNIGRGVTNYKVNDPSDDAMNPKPGTLRFAMTHVKGKVWITFKRDMNITLQKPLLVSSCTTIDGRGVNVHISGGACLMLQRVNNVIIHSLRIHDCKAQPAGPVLGPDAKIVHLGPVDGDAIRMLSSSKIWIDHNTLYDCPDGLIDVTRGSTDITISNNWFRFQNKVMLLGHDDGFQRDKDMKVTVAFNHFGPHCQQRMPRVRFGYAHVVNNLYLGWGLYAIGGSMDPTIKSQSNLFIAPEDGNKEVTWRQHNENGMSYNFLSVADVFENGASFSQSRSDDGLAVKPNYTKEQIFPVECATKVRDLTKSAGALKCPKASRCSIKS</sequence>
<keyword evidence="4 8" id="KW-0479">Metal-binding</keyword>
<proteinExistence type="inferred from homology"/>
<gene>
    <name evidence="10" type="ORF">ACH5RR_007968</name>
</gene>
<evidence type="ECO:0000256" key="4">
    <source>
        <dbReference type="ARBA" id="ARBA00022723"/>
    </source>
</evidence>
<comment type="similarity">
    <text evidence="8">Belongs to the polysaccharide lyase 1 family.</text>
</comment>